<dbReference type="eggNOG" id="KOG0373">
    <property type="taxonomic scope" value="Eukaryota"/>
</dbReference>
<dbReference type="CDD" id="cd07415">
    <property type="entry name" value="MPP_PP2A_PP4_PP6"/>
    <property type="match status" value="1"/>
</dbReference>
<comment type="similarity">
    <text evidence="5">Belongs to the PPP phosphatase family.</text>
</comment>
<sequence>MDIDQWIEQLWDCKHLSEFQMTALCKTLIDILIEESNVQPVSTPVTLCGDIHGQFWDLKELFRRGGLIKDGTRYIFMGDFVDRGHYSLETVSLLFVLKARYPDKITLLRGNHETRPVSNTYGFYDECKSKYGNSNVWLQCCNVFDYLNIAAIVDGKTLCIHGGLSPDVRTIDQIRVLSRAQDPPNEGAYCDLLWSDPDDSVQTWALSPRGCGFLFGSTVTSQFTHLNSLELIARAHQLVEEGYQYKFNDRLITVWSAPNYCYRCGNEAAILRLGENGKRDVTVYGPAPENDTDSKMKERRQGKGGVLPYFV</sequence>
<dbReference type="PRINTS" id="PR00114">
    <property type="entry name" value="STPHPHTASE"/>
</dbReference>
<dbReference type="Gene3D" id="3.60.21.10">
    <property type="match status" value="1"/>
</dbReference>
<dbReference type="OrthoDB" id="1930084at2759"/>
<evidence type="ECO:0000256" key="6">
    <source>
        <dbReference type="SAM" id="MobiDB-lite"/>
    </source>
</evidence>
<keyword evidence="9" id="KW-1185">Reference proteome</keyword>
<evidence type="ECO:0000313" key="9">
    <source>
        <dbReference type="Proteomes" id="UP000007148"/>
    </source>
</evidence>
<dbReference type="SMART" id="SM00156">
    <property type="entry name" value="PP2Ac"/>
    <property type="match status" value="1"/>
</dbReference>
<dbReference type="HOGENOM" id="CLU_004962_0_5_1"/>
<evidence type="ECO:0000256" key="1">
    <source>
        <dbReference type="ARBA" id="ARBA00022723"/>
    </source>
</evidence>
<dbReference type="GO" id="GO:0046872">
    <property type="term" value="F:metal ion binding"/>
    <property type="evidence" value="ECO:0007669"/>
    <property type="project" value="UniProtKB-KW"/>
</dbReference>
<feature type="domain" description="Serine/threonine specific protein phosphatases" evidence="7">
    <location>
        <begin position="108"/>
        <end position="113"/>
    </location>
</feature>
<evidence type="ECO:0000256" key="3">
    <source>
        <dbReference type="ARBA" id="ARBA00023211"/>
    </source>
</evidence>
<keyword evidence="1" id="KW-0479">Metal-binding</keyword>
<evidence type="ECO:0000256" key="2">
    <source>
        <dbReference type="ARBA" id="ARBA00022801"/>
    </source>
</evidence>
<evidence type="ECO:0000313" key="8">
    <source>
        <dbReference type="EMBL" id="CCA66500.1"/>
    </source>
</evidence>
<dbReference type="FunCoup" id="G4T5C0">
    <property type="interactions" value="634"/>
</dbReference>
<feature type="region of interest" description="Disordered" evidence="6">
    <location>
        <begin position="285"/>
        <end position="307"/>
    </location>
</feature>
<comment type="caution">
    <text evidence="8">The sequence shown here is derived from an EMBL/GenBank/DDBJ whole genome shotgun (WGS) entry which is preliminary data.</text>
</comment>
<dbReference type="InterPro" id="IPR004843">
    <property type="entry name" value="Calcineurin-like_PHP"/>
</dbReference>
<dbReference type="InterPro" id="IPR029052">
    <property type="entry name" value="Metallo-depent_PP-like"/>
</dbReference>
<dbReference type="AlphaFoldDB" id="G4T5C0"/>
<evidence type="ECO:0000259" key="7">
    <source>
        <dbReference type="PROSITE" id="PS00125"/>
    </source>
</evidence>
<dbReference type="InParanoid" id="G4T5C0"/>
<dbReference type="PANTHER" id="PTHR45619">
    <property type="entry name" value="SERINE/THREONINE-PROTEIN PHOSPHATASE PP2A-RELATED"/>
    <property type="match status" value="1"/>
</dbReference>
<keyword evidence="3" id="KW-0464">Manganese</keyword>
<evidence type="ECO:0000256" key="5">
    <source>
        <dbReference type="RuleBase" id="RU004273"/>
    </source>
</evidence>
<proteinExistence type="inferred from homology"/>
<dbReference type="GO" id="GO:0004722">
    <property type="term" value="F:protein serine/threonine phosphatase activity"/>
    <property type="evidence" value="ECO:0007669"/>
    <property type="project" value="UniProtKB-EC"/>
</dbReference>
<reference evidence="8 9" key="1">
    <citation type="journal article" date="2011" name="PLoS Pathog.">
        <title>Endophytic Life Strategies Decoded by Genome and Transcriptome Analyses of the Mutualistic Root Symbiont Piriformospora indica.</title>
        <authorList>
            <person name="Zuccaro A."/>
            <person name="Lahrmann U."/>
            <person name="Guldener U."/>
            <person name="Langen G."/>
            <person name="Pfiffi S."/>
            <person name="Biedenkopf D."/>
            <person name="Wong P."/>
            <person name="Samans B."/>
            <person name="Grimm C."/>
            <person name="Basiewicz M."/>
            <person name="Murat C."/>
            <person name="Martin F."/>
            <person name="Kogel K.H."/>
        </authorList>
    </citation>
    <scope>NUCLEOTIDE SEQUENCE [LARGE SCALE GENOMIC DNA]</scope>
    <source>
        <strain evidence="8 9">DSM 11827</strain>
    </source>
</reference>
<organism evidence="8 9">
    <name type="scientific">Serendipita indica (strain DSM 11827)</name>
    <name type="common">Root endophyte fungus</name>
    <name type="synonym">Piriformospora indica</name>
    <dbReference type="NCBI Taxonomy" id="1109443"/>
    <lineage>
        <taxon>Eukaryota</taxon>
        <taxon>Fungi</taxon>
        <taxon>Dikarya</taxon>
        <taxon>Basidiomycota</taxon>
        <taxon>Agaricomycotina</taxon>
        <taxon>Agaricomycetes</taxon>
        <taxon>Sebacinales</taxon>
        <taxon>Serendipitaceae</taxon>
        <taxon>Serendipita</taxon>
    </lineage>
</organism>
<protein>
    <recommendedName>
        <fullName evidence="5">Serine/threonine-protein phosphatase</fullName>
        <ecNumber evidence="5">3.1.3.16</ecNumber>
    </recommendedName>
</protein>
<dbReference type="SUPFAM" id="SSF56300">
    <property type="entry name" value="Metallo-dependent phosphatases"/>
    <property type="match status" value="1"/>
</dbReference>
<evidence type="ECO:0000256" key="4">
    <source>
        <dbReference type="ARBA" id="ARBA00048336"/>
    </source>
</evidence>
<dbReference type="STRING" id="1109443.G4T5C0"/>
<dbReference type="InterPro" id="IPR006186">
    <property type="entry name" value="Ser/Thr-sp_prot-phosphatase"/>
</dbReference>
<dbReference type="PROSITE" id="PS00125">
    <property type="entry name" value="SER_THR_PHOSPHATASE"/>
    <property type="match status" value="1"/>
</dbReference>
<dbReference type="OMA" id="MCLKVKY"/>
<feature type="compositionally biased region" description="Basic and acidic residues" evidence="6">
    <location>
        <begin position="292"/>
        <end position="301"/>
    </location>
</feature>
<gene>
    <name evidence="8" type="ORF">PIIN_00184</name>
</gene>
<name>G4T5C0_SERID</name>
<dbReference type="EC" id="3.1.3.16" evidence="5"/>
<dbReference type="Proteomes" id="UP000007148">
    <property type="component" value="Unassembled WGS sequence"/>
</dbReference>
<dbReference type="InterPro" id="IPR047129">
    <property type="entry name" value="PPA2-like"/>
</dbReference>
<dbReference type="EMBL" id="CAFZ01000002">
    <property type="protein sequence ID" value="CCA66500.1"/>
    <property type="molecule type" value="Genomic_DNA"/>
</dbReference>
<dbReference type="Pfam" id="PF00149">
    <property type="entry name" value="Metallophos"/>
    <property type="match status" value="1"/>
</dbReference>
<comment type="catalytic activity">
    <reaction evidence="4 5">
        <text>O-phospho-L-threonyl-[protein] + H2O = L-threonyl-[protein] + phosphate</text>
        <dbReference type="Rhea" id="RHEA:47004"/>
        <dbReference type="Rhea" id="RHEA-COMP:11060"/>
        <dbReference type="Rhea" id="RHEA-COMP:11605"/>
        <dbReference type="ChEBI" id="CHEBI:15377"/>
        <dbReference type="ChEBI" id="CHEBI:30013"/>
        <dbReference type="ChEBI" id="CHEBI:43474"/>
        <dbReference type="ChEBI" id="CHEBI:61977"/>
        <dbReference type="EC" id="3.1.3.16"/>
    </reaction>
</comment>
<accession>G4T5C0</accession>
<keyword evidence="2 5" id="KW-0378">Hydrolase</keyword>